<keyword evidence="3" id="KW-1185">Reference proteome</keyword>
<organism evidence="2 3">
    <name type="scientific">Lojkania enalia</name>
    <dbReference type="NCBI Taxonomy" id="147567"/>
    <lineage>
        <taxon>Eukaryota</taxon>
        <taxon>Fungi</taxon>
        <taxon>Dikarya</taxon>
        <taxon>Ascomycota</taxon>
        <taxon>Pezizomycotina</taxon>
        <taxon>Dothideomycetes</taxon>
        <taxon>Pleosporomycetidae</taxon>
        <taxon>Pleosporales</taxon>
        <taxon>Pleosporales incertae sedis</taxon>
        <taxon>Lojkania</taxon>
    </lineage>
</organism>
<reference evidence="3" key="1">
    <citation type="journal article" date="2020" name="Stud. Mycol.">
        <title>101 Dothideomycetes genomes: A test case for predicting lifestyles and emergence of pathogens.</title>
        <authorList>
            <person name="Haridas S."/>
            <person name="Albert R."/>
            <person name="Binder M."/>
            <person name="Bloem J."/>
            <person name="LaButti K."/>
            <person name="Salamov A."/>
            <person name="Andreopoulos B."/>
            <person name="Baker S."/>
            <person name="Barry K."/>
            <person name="Bills G."/>
            <person name="Bluhm B."/>
            <person name="Cannon C."/>
            <person name="Castanera R."/>
            <person name="Culley D."/>
            <person name="Daum C."/>
            <person name="Ezra D."/>
            <person name="Gonzalez J."/>
            <person name="Henrissat B."/>
            <person name="Kuo A."/>
            <person name="Liang C."/>
            <person name="Lipzen A."/>
            <person name="Lutzoni F."/>
            <person name="Magnuson J."/>
            <person name="Mondo S."/>
            <person name="Nolan M."/>
            <person name="Ohm R."/>
            <person name="Pangilinan J."/>
            <person name="Park H.-J."/>
            <person name="Ramirez L."/>
            <person name="Alfaro M."/>
            <person name="Sun H."/>
            <person name="Tritt A."/>
            <person name="Yoshinaga Y."/>
            <person name="Zwiers L.-H."/>
            <person name="Turgeon B."/>
            <person name="Goodwin S."/>
            <person name="Spatafora J."/>
            <person name="Crous P."/>
            <person name="Grigoriev I."/>
        </authorList>
    </citation>
    <scope>NUCLEOTIDE SEQUENCE [LARGE SCALE GENOMIC DNA]</scope>
    <source>
        <strain evidence="3">CBS 304.66</strain>
    </source>
</reference>
<comment type="caution">
    <text evidence="2">The sequence shown here is derived from an EMBL/GenBank/DDBJ whole genome shotgun (WGS) entry which is preliminary data.</text>
</comment>
<evidence type="ECO:0000313" key="3">
    <source>
        <dbReference type="Proteomes" id="UP000800093"/>
    </source>
</evidence>
<dbReference type="AlphaFoldDB" id="A0A9P4N5V2"/>
<dbReference type="Proteomes" id="UP000800093">
    <property type="component" value="Unassembled WGS sequence"/>
</dbReference>
<dbReference type="EMBL" id="ML986696">
    <property type="protein sequence ID" value="KAF2259886.1"/>
    <property type="molecule type" value="Genomic_DNA"/>
</dbReference>
<protein>
    <submittedName>
        <fullName evidence="2">Uncharacterized protein</fullName>
    </submittedName>
</protein>
<proteinExistence type="predicted"/>
<feature type="region of interest" description="Disordered" evidence="1">
    <location>
        <begin position="111"/>
        <end position="198"/>
    </location>
</feature>
<sequence length="198" mass="21340">MRVPKAEQNHGGIDKNGVWRALLRGNWGGLRRRGVRAIAAAAAITDWVDRRGLLFLLGCWAAGRAPGDATLRLENSGAVDADGIRGARRCTLDDYHFRTLAIGHGARAGGFSSPSASPWAHRTSQARQSGSLRKAPNAGWAAPIRRGPPTTPQRARAGPGCSRRAQLPPRQRTTRVLSGERGQSSKRGKRWRGESVSV</sequence>
<name>A0A9P4N5V2_9PLEO</name>
<gene>
    <name evidence="2" type="ORF">CC78DRAFT_585486</name>
</gene>
<accession>A0A9P4N5V2</accession>
<evidence type="ECO:0000313" key="2">
    <source>
        <dbReference type="EMBL" id="KAF2259886.1"/>
    </source>
</evidence>
<evidence type="ECO:0000256" key="1">
    <source>
        <dbReference type="SAM" id="MobiDB-lite"/>
    </source>
</evidence>
<feature type="compositionally biased region" description="Polar residues" evidence="1">
    <location>
        <begin position="112"/>
        <end position="131"/>
    </location>
</feature>